<sequence length="214" mass="24056">MPFHIEYTESADEKLKVAQPASSEENGASSSGASSVPTQPRFISAFRGRTVQGLQVDLPEGYTGVVLRSEDDGTAKGNGIKSKGKGLVNSKGKGKQQEEKRFTRRSARSRISEDEEMDVDHEEEGDEEDKGPESTLNLTPSSQFKSFVLWHPDIPVDTGKDEYMSSMSEWIRISSVFTAWTSRQIILFTMWTLFECFFVTGYRIWTHNDDSFGF</sequence>
<dbReference type="OrthoDB" id="6222486at2759"/>
<gene>
    <name evidence="2" type="ORF">BT96DRAFT_977347</name>
</gene>
<dbReference type="PANTHER" id="PTHR47204">
    <property type="entry name" value="OS02G0168900 PROTEIN"/>
    <property type="match status" value="1"/>
</dbReference>
<accession>A0A6A4HII4</accession>
<protein>
    <submittedName>
        <fullName evidence="2">Uncharacterized protein</fullName>
    </submittedName>
</protein>
<reference evidence="2" key="1">
    <citation type="journal article" date="2019" name="Environ. Microbiol.">
        <title>Fungal ecological strategies reflected in gene transcription - a case study of two litter decomposers.</title>
        <authorList>
            <person name="Barbi F."/>
            <person name="Kohler A."/>
            <person name="Barry K."/>
            <person name="Baskaran P."/>
            <person name="Daum C."/>
            <person name="Fauchery L."/>
            <person name="Ihrmark K."/>
            <person name="Kuo A."/>
            <person name="LaButti K."/>
            <person name="Lipzen A."/>
            <person name="Morin E."/>
            <person name="Grigoriev I.V."/>
            <person name="Henrissat B."/>
            <person name="Lindahl B."/>
            <person name="Martin F."/>
        </authorList>
    </citation>
    <scope>NUCLEOTIDE SEQUENCE</scope>
    <source>
        <strain evidence="2">JB14</strain>
    </source>
</reference>
<feature type="region of interest" description="Disordered" evidence="1">
    <location>
        <begin position="1"/>
        <end position="38"/>
    </location>
</feature>
<name>A0A6A4HII4_9AGAR</name>
<dbReference type="AlphaFoldDB" id="A0A6A4HII4"/>
<feature type="compositionally biased region" description="Acidic residues" evidence="1">
    <location>
        <begin position="113"/>
        <end position="130"/>
    </location>
</feature>
<keyword evidence="3" id="KW-1185">Reference proteome</keyword>
<feature type="compositionally biased region" description="Low complexity" evidence="1">
    <location>
        <begin position="21"/>
        <end position="35"/>
    </location>
</feature>
<dbReference type="Pfam" id="PF08615">
    <property type="entry name" value="RNase_H2_suC"/>
    <property type="match status" value="1"/>
</dbReference>
<evidence type="ECO:0000313" key="2">
    <source>
        <dbReference type="EMBL" id="KAE9396705.1"/>
    </source>
</evidence>
<evidence type="ECO:0000313" key="3">
    <source>
        <dbReference type="Proteomes" id="UP000799118"/>
    </source>
</evidence>
<dbReference type="Proteomes" id="UP000799118">
    <property type="component" value="Unassembled WGS sequence"/>
</dbReference>
<proteinExistence type="predicted"/>
<feature type="region of interest" description="Disordered" evidence="1">
    <location>
        <begin position="68"/>
        <end position="139"/>
    </location>
</feature>
<organism evidence="2 3">
    <name type="scientific">Gymnopus androsaceus JB14</name>
    <dbReference type="NCBI Taxonomy" id="1447944"/>
    <lineage>
        <taxon>Eukaryota</taxon>
        <taxon>Fungi</taxon>
        <taxon>Dikarya</taxon>
        <taxon>Basidiomycota</taxon>
        <taxon>Agaricomycotina</taxon>
        <taxon>Agaricomycetes</taxon>
        <taxon>Agaricomycetidae</taxon>
        <taxon>Agaricales</taxon>
        <taxon>Marasmiineae</taxon>
        <taxon>Omphalotaceae</taxon>
        <taxon>Gymnopus</taxon>
    </lineage>
</organism>
<dbReference type="GO" id="GO:0006401">
    <property type="term" value="P:RNA catabolic process"/>
    <property type="evidence" value="ECO:0007669"/>
    <property type="project" value="InterPro"/>
</dbReference>
<dbReference type="EMBL" id="ML769509">
    <property type="protein sequence ID" value="KAE9396705.1"/>
    <property type="molecule type" value="Genomic_DNA"/>
</dbReference>
<dbReference type="PANTHER" id="PTHR47204:SF1">
    <property type="entry name" value="RIBONUCLEASE H2 SUBUNIT C"/>
    <property type="match status" value="1"/>
</dbReference>
<dbReference type="InterPro" id="IPR013924">
    <property type="entry name" value="RNase_H2_suC"/>
</dbReference>
<evidence type="ECO:0000256" key="1">
    <source>
        <dbReference type="SAM" id="MobiDB-lite"/>
    </source>
</evidence>
<dbReference type="GO" id="GO:0032299">
    <property type="term" value="C:ribonuclease H2 complex"/>
    <property type="evidence" value="ECO:0007669"/>
    <property type="project" value="InterPro"/>
</dbReference>
<dbReference type="Gene3D" id="2.40.128.680">
    <property type="match status" value="1"/>
</dbReference>